<gene>
    <name evidence="1" type="primary">Acey_s0080.g1382</name>
    <name evidence="1" type="ORF">Y032_0080g1382</name>
</gene>
<dbReference type="Gene3D" id="3.30.420.10">
    <property type="entry name" value="Ribonuclease H-like superfamily/Ribonuclease H"/>
    <property type="match status" value="1"/>
</dbReference>
<name>A0A016TST3_9BILA</name>
<dbReference type="GO" id="GO:0003676">
    <property type="term" value="F:nucleic acid binding"/>
    <property type="evidence" value="ECO:0007669"/>
    <property type="project" value="InterPro"/>
</dbReference>
<keyword evidence="2" id="KW-1185">Reference proteome</keyword>
<dbReference type="AlphaFoldDB" id="A0A016TST3"/>
<reference evidence="2" key="1">
    <citation type="journal article" date="2015" name="Nat. Genet.">
        <title>The genome and transcriptome of the zoonotic hookworm Ancylostoma ceylanicum identify infection-specific gene families.</title>
        <authorList>
            <person name="Schwarz E.M."/>
            <person name="Hu Y."/>
            <person name="Antoshechkin I."/>
            <person name="Miller M.M."/>
            <person name="Sternberg P.W."/>
            <person name="Aroian R.V."/>
        </authorList>
    </citation>
    <scope>NUCLEOTIDE SEQUENCE</scope>
    <source>
        <strain evidence="2">HY135</strain>
    </source>
</reference>
<sequence>MDWLACSPEANPVKNVTVMDWLACSPEANPMKNIWGILVERIRAVSDIRQHKRPQGRNHLCLASFGRTSAETIGRFYA</sequence>
<accession>A0A016TST3</accession>
<organism evidence="1 2">
    <name type="scientific">Ancylostoma ceylanicum</name>
    <dbReference type="NCBI Taxonomy" id="53326"/>
    <lineage>
        <taxon>Eukaryota</taxon>
        <taxon>Metazoa</taxon>
        <taxon>Ecdysozoa</taxon>
        <taxon>Nematoda</taxon>
        <taxon>Chromadorea</taxon>
        <taxon>Rhabditida</taxon>
        <taxon>Rhabditina</taxon>
        <taxon>Rhabditomorpha</taxon>
        <taxon>Strongyloidea</taxon>
        <taxon>Ancylostomatidae</taxon>
        <taxon>Ancylostomatinae</taxon>
        <taxon>Ancylostoma</taxon>
    </lineage>
</organism>
<dbReference type="InterPro" id="IPR036397">
    <property type="entry name" value="RNaseH_sf"/>
</dbReference>
<dbReference type="EMBL" id="JARK01001416">
    <property type="protein sequence ID" value="EYC05826.1"/>
    <property type="molecule type" value="Genomic_DNA"/>
</dbReference>
<comment type="caution">
    <text evidence="1">The sequence shown here is derived from an EMBL/GenBank/DDBJ whole genome shotgun (WGS) entry which is preliminary data.</text>
</comment>
<evidence type="ECO:0000313" key="1">
    <source>
        <dbReference type="EMBL" id="EYC05826.1"/>
    </source>
</evidence>
<protein>
    <submittedName>
        <fullName evidence="1">Uncharacterized protein</fullName>
    </submittedName>
</protein>
<proteinExistence type="predicted"/>
<dbReference type="OrthoDB" id="4843387at2759"/>
<dbReference type="Proteomes" id="UP000024635">
    <property type="component" value="Unassembled WGS sequence"/>
</dbReference>
<evidence type="ECO:0000313" key="2">
    <source>
        <dbReference type="Proteomes" id="UP000024635"/>
    </source>
</evidence>